<reference evidence="2 3" key="1">
    <citation type="submission" date="2012-09" db="EMBL/GenBank/DDBJ databases">
        <title>Draft Genome Sequences of 6 Strains from Genus Thauera.</title>
        <authorList>
            <person name="Liu B."/>
            <person name="Shapleigh J.P."/>
            <person name="Frostegard A.H."/>
        </authorList>
    </citation>
    <scope>NUCLEOTIDE SEQUENCE [LARGE SCALE GENOMIC DNA]</scope>
    <source>
        <strain evidence="3">47Lol / DSM 12138</strain>
    </source>
</reference>
<dbReference type="EMBL" id="AMXE01000040">
    <property type="protein sequence ID" value="ENO87295.1"/>
    <property type="molecule type" value="Genomic_DNA"/>
</dbReference>
<name>N6Y6U3_THAL4</name>
<protein>
    <recommendedName>
        <fullName evidence="4">DUF1302 domain-containing protein</fullName>
    </recommendedName>
</protein>
<dbReference type="AlphaFoldDB" id="N6Y6U3"/>
<dbReference type="eggNOG" id="COG3203">
    <property type="taxonomic scope" value="Bacteria"/>
</dbReference>
<keyword evidence="3" id="KW-1185">Reference proteome</keyword>
<feature type="signal peptide" evidence="1">
    <location>
        <begin position="1"/>
        <end position="31"/>
    </location>
</feature>
<evidence type="ECO:0008006" key="4">
    <source>
        <dbReference type="Google" id="ProtNLM"/>
    </source>
</evidence>
<evidence type="ECO:0000256" key="1">
    <source>
        <dbReference type="SAM" id="SignalP"/>
    </source>
</evidence>
<evidence type="ECO:0000313" key="3">
    <source>
        <dbReference type="Proteomes" id="UP000013232"/>
    </source>
</evidence>
<dbReference type="InterPro" id="IPR010727">
    <property type="entry name" value="DUF1302"/>
</dbReference>
<dbReference type="STRING" id="1123367.GCA_000621305_02717"/>
<organism evidence="2 3">
    <name type="scientific">Thauera linaloolentis (strain DSM 12138 / JCM 21573 / CCUG 41526 / CIP 105981 / IAM 15112 / NBRC 102519 / 47Lol)</name>
    <dbReference type="NCBI Taxonomy" id="1123367"/>
    <lineage>
        <taxon>Bacteria</taxon>
        <taxon>Pseudomonadati</taxon>
        <taxon>Pseudomonadota</taxon>
        <taxon>Betaproteobacteria</taxon>
        <taxon>Rhodocyclales</taxon>
        <taxon>Zoogloeaceae</taxon>
        <taxon>Thauera</taxon>
    </lineage>
</organism>
<accession>N6Y6U3</accession>
<dbReference type="RefSeq" id="WP_004338720.1">
    <property type="nucleotide sequence ID" value="NZ_AMXE01000040.1"/>
</dbReference>
<comment type="caution">
    <text evidence="2">The sequence shown here is derived from an EMBL/GenBank/DDBJ whole genome shotgun (WGS) entry which is preliminary data.</text>
</comment>
<proteinExistence type="predicted"/>
<evidence type="ECO:0000313" key="2">
    <source>
        <dbReference type="EMBL" id="ENO87295.1"/>
    </source>
</evidence>
<gene>
    <name evidence="2" type="ORF">C666_11400</name>
</gene>
<dbReference type="Pfam" id="PF06980">
    <property type="entry name" value="DUF1302"/>
    <property type="match status" value="1"/>
</dbReference>
<sequence>MRRKNTGRGASCAAAVGAALAAAFASGQAMAFRVDAGNPDVELRWDNTVKYNAGWRMEGRDRTLADTPSLHGSEYKFGKGDMVTNRVDLLTELDLIYRNKYGFRLSGAAWYDAAYDDKVKGNPLYGGASAYPGGRYTRDVKRAYMHSGELLDAFVFGRFDIGNVPINVKAGRHALYWGESLFSPIHGVSYSQSPADFRKAQATPGVEAKELFLPLNQISAQAQITDTVSVAAQYFLEWDSYRFPHGGTYLGSFDALFARGTTLGGLQYDGNRHHGRYKTPGDAGNWGVNVRMAPEWLGGTLGLYYRNFDDKLPTVLLDPVNFHLHNAYAEDVKLFGASLSKEVGGISYGAELVYRKGTALNTGFQPELAIGDTWHALANMVAYIGKTALFDSATFMGELSYSRLDKVRRGTRAYFNHVDYAGCATGDEDDGCSTDDAWGISMSFTPLWYQLLPSTDVSMPISFNTGLSGNSPVPGGGNEGNGSWSIGLSFDYQARYKFDVAYTDYFGDYSSTHTGGVPGKVLNTTNGSNALLNDRGWLSFTFKTTF</sequence>
<keyword evidence="1" id="KW-0732">Signal</keyword>
<feature type="chain" id="PRO_5004128652" description="DUF1302 domain-containing protein" evidence="1">
    <location>
        <begin position="32"/>
        <end position="546"/>
    </location>
</feature>
<dbReference type="Proteomes" id="UP000013232">
    <property type="component" value="Unassembled WGS sequence"/>
</dbReference>